<organism evidence="1 3">
    <name type="scientific">Chitinophaga sancti</name>
    <dbReference type="NCBI Taxonomy" id="1004"/>
    <lineage>
        <taxon>Bacteria</taxon>
        <taxon>Pseudomonadati</taxon>
        <taxon>Bacteroidota</taxon>
        <taxon>Chitinophagia</taxon>
        <taxon>Chitinophagales</taxon>
        <taxon>Chitinophagaceae</taxon>
        <taxon>Chitinophaga</taxon>
    </lineage>
</organism>
<gene>
    <name evidence="1" type="ORF">SAMN05661012_04929</name>
    <name evidence="2" type="ORF">SR876_12290</name>
</gene>
<keyword evidence="4" id="KW-1185">Reference proteome</keyword>
<proteinExistence type="predicted"/>
<dbReference type="Proteomes" id="UP001326715">
    <property type="component" value="Chromosome"/>
</dbReference>
<evidence type="ECO:0000313" key="3">
    <source>
        <dbReference type="Proteomes" id="UP000183788"/>
    </source>
</evidence>
<evidence type="ECO:0000313" key="4">
    <source>
        <dbReference type="Proteomes" id="UP001326715"/>
    </source>
</evidence>
<sequence length="272" mass="31654">MPTKETPLNPPRNHVAALLVQKFQHDYEEIMQHYTLLQQLEITEHLLSLVQLARQESAHSDQFWHQYKAKDLALLKRYGKTLKPYVSKSFHAYFYYDTVLTEKEIYSCEIYNSLPGAEQSLSADEISQFLQLSQNVLDWAIHFLYLQKEPEGLDVETVTAPAIEEPDKEATRYRQLLTLYYLLKAGFQTEHRDNGNISDVVRLAHLLTGVKFTTLQNSDIYKKYAKIPDHKAGAQLLADLQYIRPYFTNLHLDSAVALIDEDIRQHAQRTRK</sequence>
<reference evidence="2 4" key="2">
    <citation type="submission" date="2023-11" db="EMBL/GenBank/DDBJ databases">
        <title>MicrobeMod: A computational toolkit for identifying prokaryotic methylation and restriction-modification with nanopore sequencing.</title>
        <authorList>
            <person name="Crits-Christoph A."/>
            <person name="Kang S.C."/>
            <person name="Lee H."/>
            <person name="Ostrov N."/>
        </authorList>
    </citation>
    <scope>NUCLEOTIDE SEQUENCE [LARGE SCALE GENOMIC DNA]</scope>
    <source>
        <strain evidence="2 4">ATCC 23090</strain>
    </source>
</reference>
<dbReference type="OrthoDB" id="669760at2"/>
<protein>
    <recommendedName>
        <fullName evidence="5">RteC protein</fullName>
    </recommendedName>
</protein>
<dbReference type="EMBL" id="FPIZ01000018">
    <property type="protein sequence ID" value="SFW80269.1"/>
    <property type="molecule type" value="Genomic_DNA"/>
</dbReference>
<dbReference type="Proteomes" id="UP000183788">
    <property type="component" value="Unassembled WGS sequence"/>
</dbReference>
<dbReference type="STRING" id="1004.SAMN05661012_04929"/>
<evidence type="ECO:0000313" key="2">
    <source>
        <dbReference type="EMBL" id="WQG92287.1"/>
    </source>
</evidence>
<accession>A0A1K1S8D9</accession>
<dbReference type="AlphaFoldDB" id="A0A1K1S8D9"/>
<reference evidence="1 3" key="1">
    <citation type="submission" date="2016-11" db="EMBL/GenBank/DDBJ databases">
        <authorList>
            <person name="Jaros S."/>
            <person name="Januszkiewicz K."/>
            <person name="Wedrychowicz H."/>
        </authorList>
    </citation>
    <scope>NUCLEOTIDE SEQUENCE [LARGE SCALE GENOMIC DNA]</scope>
    <source>
        <strain evidence="1 3">DSM 784</strain>
    </source>
</reference>
<name>A0A1K1S8D9_9BACT</name>
<evidence type="ECO:0008006" key="5">
    <source>
        <dbReference type="Google" id="ProtNLM"/>
    </source>
</evidence>
<evidence type="ECO:0000313" key="1">
    <source>
        <dbReference type="EMBL" id="SFW80269.1"/>
    </source>
</evidence>
<dbReference type="RefSeq" id="WP_072363928.1">
    <property type="nucleotide sequence ID" value="NZ_CP139972.1"/>
</dbReference>
<dbReference type="EMBL" id="CP140154">
    <property type="protein sequence ID" value="WQG92287.1"/>
    <property type="molecule type" value="Genomic_DNA"/>
</dbReference>